<dbReference type="PANTHER" id="PTHR42781">
    <property type="entry name" value="SPERMIDINE/PUTRESCINE IMPORT ATP-BINDING PROTEIN POTA"/>
    <property type="match status" value="1"/>
</dbReference>
<dbReference type="Pfam" id="PF00005">
    <property type="entry name" value="ABC_tran"/>
    <property type="match status" value="1"/>
</dbReference>
<dbReference type="Gene3D" id="3.40.50.300">
    <property type="entry name" value="P-loop containing nucleotide triphosphate hydrolases"/>
    <property type="match status" value="1"/>
</dbReference>
<reference evidence="6 7" key="1">
    <citation type="submission" date="2017-07" db="EMBL/GenBank/DDBJ databases">
        <title>Complete genome sequence of Oryzomicrobium terrae TPP412.</title>
        <authorList>
            <person name="Chiu L.-W."/>
            <person name="Lo K.-J."/>
            <person name="Tsai Y.-M."/>
            <person name="Lin S.-S."/>
            <person name="Kuo C.-H."/>
            <person name="Liu C.-T."/>
        </authorList>
    </citation>
    <scope>NUCLEOTIDE SEQUENCE [LARGE SCALE GENOMIC DNA]</scope>
    <source>
        <strain evidence="6 7">TPP412</strain>
    </source>
</reference>
<accession>A0A5C1E6B2</accession>
<dbReference type="InterPro" id="IPR050093">
    <property type="entry name" value="ABC_SmlMolc_Importer"/>
</dbReference>
<dbReference type="InterPro" id="IPR008995">
    <property type="entry name" value="Mo/tungstate-bd_C_term_dom"/>
</dbReference>
<dbReference type="PROSITE" id="PS50893">
    <property type="entry name" value="ABC_TRANSPORTER_2"/>
    <property type="match status" value="1"/>
</dbReference>
<dbReference type="InterPro" id="IPR003593">
    <property type="entry name" value="AAA+_ATPase"/>
</dbReference>
<dbReference type="InterPro" id="IPR027417">
    <property type="entry name" value="P-loop_NTPase"/>
</dbReference>
<dbReference type="EMBL" id="CP022579">
    <property type="protein sequence ID" value="QEL64109.1"/>
    <property type="molecule type" value="Genomic_DNA"/>
</dbReference>
<evidence type="ECO:0000256" key="3">
    <source>
        <dbReference type="ARBA" id="ARBA00022741"/>
    </source>
</evidence>
<dbReference type="SUPFAM" id="SSF52540">
    <property type="entry name" value="P-loop containing nucleoside triphosphate hydrolases"/>
    <property type="match status" value="1"/>
</dbReference>
<keyword evidence="1" id="KW-0813">Transport</keyword>
<dbReference type="InterPro" id="IPR003439">
    <property type="entry name" value="ABC_transporter-like_ATP-bd"/>
</dbReference>
<dbReference type="FunFam" id="3.40.50.300:FF:000425">
    <property type="entry name" value="Probable ABC transporter, ATP-binding subunit"/>
    <property type="match status" value="1"/>
</dbReference>
<proteinExistence type="predicted"/>
<evidence type="ECO:0000256" key="2">
    <source>
        <dbReference type="ARBA" id="ARBA00022475"/>
    </source>
</evidence>
<dbReference type="Proteomes" id="UP000323671">
    <property type="component" value="Chromosome"/>
</dbReference>
<keyword evidence="3" id="KW-0547">Nucleotide-binding</keyword>
<keyword evidence="2" id="KW-1003">Cell membrane</keyword>
<evidence type="ECO:0000259" key="5">
    <source>
        <dbReference type="PROSITE" id="PS50893"/>
    </source>
</evidence>
<dbReference type="RefSeq" id="WP_149424841.1">
    <property type="nucleotide sequence ID" value="NZ_CP022579.1"/>
</dbReference>
<keyword evidence="4 6" id="KW-0067">ATP-binding</keyword>
<protein>
    <submittedName>
        <fullName evidence="6">ABC transporter, iron(III) transport system ATP-binding protein</fullName>
    </submittedName>
</protein>
<evidence type="ECO:0000313" key="6">
    <source>
        <dbReference type="EMBL" id="QEL64109.1"/>
    </source>
</evidence>
<dbReference type="GO" id="GO:0005524">
    <property type="term" value="F:ATP binding"/>
    <property type="evidence" value="ECO:0007669"/>
    <property type="project" value="UniProtKB-KW"/>
</dbReference>
<dbReference type="GO" id="GO:0015697">
    <property type="term" value="P:quaternary ammonium group transport"/>
    <property type="evidence" value="ECO:0007669"/>
    <property type="project" value="UniProtKB-ARBA"/>
</dbReference>
<dbReference type="GO" id="GO:0016887">
    <property type="term" value="F:ATP hydrolysis activity"/>
    <property type="evidence" value="ECO:0007669"/>
    <property type="project" value="InterPro"/>
</dbReference>
<evidence type="ECO:0000256" key="4">
    <source>
        <dbReference type="ARBA" id="ARBA00022840"/>
    </source>
</evidence>
<dbReference type="InterPro" id="IPR017871">
    <property type="entry name" value="ABC_transporter-like_CS"/>
</dbReference>
<evidence type="ECO:0000313" key="7">
    <source>
        <dbReference type="Proteomes" id="UP000323671"/>
    </source>
</evidence>
<dbReference type="SMART" id="SM00382">
    <property type="entry name" value="AAA"/>
    <property type="match status" value="1"/>
</dbReference>
<dbReference type="AlphaFoldDB" id="A0A5C1E6B2"/>
<name>A0A5C1E6B2_9RHOO</name>
<sequence>MIKLDVSDLHLSYGANPILKGVSMQLNQGEVVSLLGPSGSGKTTLLRAVAGLEQPHQGSIRIGERIVFDGAGKVEVPAEGRNLGLVFQSYALWPHKTVADNVAYGLKLRKVASAEVAQRVNAALGQLGLGHLADRYPHQLSGGQQQRVAIARALVYNPPVILLDEPLSNLDAKMREEARAWLRELILKLQLSALVVTHDQAEAMAMSDRILLLSQGRIEQQGTPQEMYGQPASLFAAEFMGSNNRLAGKVVERRGEAVCVAGEGWRLWGSCRDGAALEPGSAATAVIRLERMRLAEVGQADNCLEAELSTSMYLGDRWEHLFHVGAQALRTHTAGPAGAGRSRLHLPVQDLWVFAG</sequence>
<evidence type="ECO:0000256" key="1">
    <source>
        <dbReference type="ARBA" id="ARBA00022448"/>
    </source>
</evidence>
<feature type="domain" description="ABC transporter" evidence="5">
    <location>
        <begin position="4"/>
        <end position="240"/>
    </location>
</feature>
<dbReference type="Gene3D" id="2.40.50.100">
    <property type="match status" value="1"/>
</dbReference>
<keyword evidence="7" id="KW-1185">Reference proteome</keyword>
<dbReference type="SUPFAM" id="SSF50331">
    <property type="entry name" value="MOP-like"/>
    <property type="match status" value="1"/>
</dbReference>
<dbReference type="KEGG" id="otr:OTERR_06330"/>
<keyword evidence="2" id="KW-0472">Membrane</keyword>
<dbReference type="PANTHER" id="PTHR42781:SF4">
    <property type="entry name" value="SPERMIDINE_PUTRESCINE IMPORT ATP-BINDING PROTEIN POTA"/>
    <property type="match status" value="1"/>
</dbReference>
<organism evidence="6 7">
    <name type="scientific">Oryzomicrobium terrae</name>
    <dbReference type="NCBI Taxonomy" id="1735038"/>
    <lineage>
        <taxon>Bacteria</taxon>
        <taxon>Pseudomonadati</taxon>
        <taxon>Pseudomonadota</taxon>
        <taxon>Betaproteobacteria</taxon>
        <taxon>Rhodocyclales</taxon>
        <taxon>Rhodocyclaceae</taxon>
        <taxon>Oryzomicrobium</taxon>
    </lineage>
</organism>
<gene>
    <name evidence="6" type="primary">afuC</name>
    <name evidence="6" type="ORF">OTERR_06330</name>
</gene>
<dbReference type="PROSITE" id="PS00211">
    <property type="entry name" value="ABC_TRANSPORTER_1"/>
    <property type="match status" value="1"/>
</dbReference>